<protein>
    <recommendedName>
        <fullName evidence="3">GTP-binding protein 8</fullName>
    </recommendedName>
</protein>
<dbReference type="Ensembl" id="ENSCCRT00015056726.1">
    <property type="protein sequence ID" value="ENSCCRP00015054908.1"/>
    <property type="gene ID" value="ENSCCRG00015022605.1"/>
</dbReference>
<evidence type="ECO:0008006" key="3">
    <source>
        <dbReference type="Google" id="ProtNLM"/>
    </source>
</evidence>
<dbReference type="GO" id="GO:0005739">
    <property type="term" value="C:mitochondrion"/>
    <property type="evidence" value="ECO:0007669"/>
    <property type="project" value="TreeGrafter"/>
</dbReference>
<dbReference type="InterPro" id="IPR052279">
    <property type="entry name" value="EngB_GTPase"/>
</dbReference>
<reference evidence="1" key="1">
    <citation type="submission" date="2025-08" db="UniProtKB">
        <authorList>
            <consortium name="Ensembl"/>
        </authorList>
    </citation>
    <scope>IDENTIFICATION</scope>
</reference>
<proteinExistence type="predicted"/>
<organism evidence="1 2">
    <name type="scientific">Cyprinus carpio</name>
    <name type="common">Common carp</name>
    <dbReference type="NCBI Taxonomy" id="7962"/>
    <lineage>
        <taxon>Eukaryota</taxon>
        <taxon>Metazoa</taxon>
        <taxon>Chordata</taxon>
        <taxon>Craniata</taxon>
        <taxon>Vertebrata</taxon>
        <taxon>Euteleostomi</taxon>
        <taxon>Actinopterygii</taxon>
        <taxon>Neopterygii</taxon>
        <taxon>Teleostei</taxon>
        <taxon>Ostariophysi</taxon>
        <taxon>Cypriniformes</taxon>
        <taxon>Cyprinidae</taxon>
        <taxon>Cyprininae</taxon>
        <taxon>Cyprinus</taxon>
    </lineage>
</organism>
<accession>A0A8C1VQ98</accession>
<dbReference type="Proteomes" id="UP000694700">
    <property type="component" value="Unplaced"/>
</dbReference>
<name>A0A8C1VQ98_CYPCA</name>
<dbReference type="PANTHER" id="PTHR46498:SF1">
    <property type="entry name" value="GTP-BINDING PROTEIN 8"/>
    <property type="match status" value="1"/>
</dbReference>
<dbReference type="PANTHER" id="PTHR46498">
    <property type="entry name" value="GTP-BINDING PROTEIN 8"/>
    <property type="match status" value="1"/>
</dbReference>
<evidence type="ECO:0000313" key="2">
    <source>
        <dbReference type="Proteomes" id="UP000694700"/>
    </source>
</evidence>
<dbReference type="SUPFAM" id="SSF52540">
    <property type="entry name" value="P-loop containing nucleoside triphosphate hydrolases"/>
    <property type="match status" value="1"/>
</dbReference>
<sequence length="138" mass="15668">FQKPSSKHLIEFISWPPSNVCVLPEKRRQALLYPFNSLEEHLSSQVRQEEFKTFNPSLEELRQAETLFTPSSKHSIDCSSSAVRLDHVPLLKHPEVCFMGRSNVGKSSLSCALFSLAPEVDVRVSKTPVSLIWYDPLL</sequence>
<dbReference type="Gene3D" id="3.40.50.300">
    <property type="entry name" value="P-loop containing nucleotide triphosphate hydrolases"/>
    <property type="match status" value="1"/>
</dbReference>
<dbReference type="InterPro" id="IPR027417">
    <property type="entry name" value="P-loop_NTPase"/>
</dbReference>
<evidence type="ECO:0000313" key="1">
    <source>
        <dbReference type="Ensembl" id="ENSCCRP00015054908.1"/>
    </source>
</evidence>
<dbReference type="AlphaFoldDB" id="A0A8C1VQ98"/>